<reference evidence="1 2" key="1">
    <citation type="journal article" date="2019" name="Sci. Rep.">
        <title>Orb-weaving spider Araneus ventricosus genome elucidates the spidroin gene catalogue.</title>
        <authorList>
            <person name="Kono N."/>
            <person name="Nakamura H."/>
            <person name="Ohtoshi R."/>
            <person name="Moran D.A.P."/>
            <person name="Shinohara A."/>
            <person name="Yoshida Y."/>
            <person name="Fujiwara M."/>
            <person name="Mori M."/>
            <person name="Tomita M."/>
            <person name="Arakawa K."/>
        </authorList>
    </citation>
    <scope>NUCLEOTIDE SEQUENCE [LARGE SCALE GENOMIC DNA]</scope>
</reference>
<evidence type="ECO:0000313" key="1">
    <source>
        <dbReference type="EMBL" id="GBN51039.1"/>
    </source>
</evidence>
<sequence length="198" mass="22792">MVIGELITRVADMCFDPVEPNLVTSQIKILFCLYYKCRPGPFTTQSFNRGLTAGIYINFEDVLLGPADSEINHRQLSLENCIILAQFELKNLKGMFIFENAHREPTIDSDPRSIRVHLELNIFNLRLNVNNSELNWDTGQFNKMIKFTDIQNTTELGGPANLDLKFLKFCFGRKVEWGNSCLDAQYLRRGGPIHFHEF</sequence>
<accession>A0A4Y2PIV2</accession>
<evidence type="ECO:0000313" key="2">
    <source>
        <dbReference type="Proteomes" id="UP000499080"/>
    </source>
</evidence>
<dbReference type="Proteomes" id="UP000499080">
    <property type="component" value="Unassembled WGS sequence"/>
</dbReference>
<dbReference type="EMBL" id="BGPR01011385">
    <property type="protein sequence ID" value="GBN51039.1"/>
    <property type="molecule type" value="Genomic_DNA"/>
</dbReference>
<comment type="caution">
    <text evidence="1">The sequence shown here is derived from an EMBL/GenBank/DDBJ whole genome shotgun (WGS) entry which is preliminary data.</text>
</comment>
<name>A0A4Y2PIV2_ARAVE</name>
<organism evidence="1 2">
    <name type="scientific">Araneus ventricosus</name>
    <name type="common">Orbweaver spider</name>
    <name type="synonym">Epeira ventricosa</name>
    <dbReference type="NCBI Taxonomy" id="182803"/>
    <lineage>
        <taxon>Eukaryota</taxon>
        <taxon>Metazoa</taxon>
        <taxon>Ecdysozoa</taxon>
        <taxon>Arthropoda</taxon>
        <taxon>Chelicerata</taxon>
        <taxon>Arachnida</taxon>
        <taxon>Araneae</taxon>
        <taxon>Araneomorphae</taxon>
        <taxon>Entelegynae</taxon>
        <taxon>Araneoidea</taxon>
        <taxon>Araneidae</taxon>
        <taxon>Araneus</taxon>
    </lineage>
</organism>
<protein>
    <submittedName>
        <fullName evidence="1">Uncharacterized protein</fullName>
    </submittedName>
</protein>
<dbReference type="AlphaFoldDB" id="A0A4Y2PIV2"/>
<proteinExistence type="predicted"/>
<gene>
    <name evidence="1" type="ORF">AVEN_203213_1</name>
</gene>
<keyword evidence="2" id="KW-1185">Reference proteome</keyword>